<dbReference type="EMBL" id="CAJQZP010000088">
    <property type="protein sequence ID" value="CAG4938062.1"/>
    <property type="molecule type" value="Genomic_DNA"/>
</dbReference>
<proteinExistence type="predicted"/>
<evidence type="ECO:0000313" key="2">
    <source>
        <dbReference type="Proteomes" id="UP000691718"/>
    </source>
</evidence>
<organism evidence="1 2">
    <name type="scientific">Parnassius apollo</name>
    <name type="common">Apollo butterfly</name>
    <name type="synonym">Papilio apollo</name>
    <dbReference type="NCBI Taxonomy" id="110799"/>
    <lineage>
        <taxon>Eukaryota</taxon>
        <taxon>Metazoa</taxon>
        <taxon>Ecdysozoa</taxon>
        <taxon>Arthropoda</taxon>
        <taxon>Hexapoda</taxon>
        <taxon>Insecta</taxon>
        <taxon>Pterygota</taxon>
        <taxon>Neoptera</taxon>
        <taxon>Endopterygota</taxon>
        <taxon>Lepidoptera</taxon>
        <taxon>Glossata</taxon>
        <taxon>Ditrysia</taxon>
        <taxon>Papilionoidea</taxon>
        <taxon>Papilionidae</taxon>
        <taxon>Parnassiinae</taxon>
        <taxon>Parnassini</taxon>
        <taxon>Parnassius</taxon>
        <taxon>Parnassius</taxon>
    </lineage>
</organism>
<protein>
    <submittedName>
        <fullName evidence="1">(apollo) hypothetical protein</fullName>
    </submittedName>
</protein>
<comment type="caution">
    <text evidence="1">The sequence shown here is derived from an EMBL/GenBank/DDBJ whole genome shotgun (WGS) entry which is preliminary data.</text>
</comment>
<accession>A0A8S3W382</accession>
<name>A0A8S3W382_PARAO</name>
<dbReference type="Pfam" id="PF24664">
    <property type="entry name" value="Monjiviricetes_fusion"/>
    <property type="match status" value="1"/>
</dbReference>
<keyword evidence="2" id="KW-1185">Reference proteome</keyword>
<dbReference type="AlphaFoldDB" id="A0A8S3W382"/>
<dbReference type="OrthoDB" id="7311776at2759"/>
<gene>
    <name evidence="1" type="ORF">PAPOLLO_LOCUS1561</name>
</gene>
<evidence type="ECO:0000313" key="1">
    <source>
        <dbReference type="EMBL" id="CAG4938062.1"/>
    </source>
</evidence>
<reference evidence="1" key="1">
    <citation type="submission" date="2021-04" db="EMBL/GenBank/DDBJ databases">
        <authorList>
            <person name="Tunstrom K."/>
        </authorList>
    </citation>
    <scope>NUCLEOTIDE SEQUENCE</scope>
</reference>
<sequence length="180" mass="20343">MNSHSSLLKNGLVSRIMEVSRDECRVIHARGTYSAFGKTWSRIRPNSTTTMQVTFSGTVTHEGSCEGGYFSDGVNAWDKALVEGSISISIVDYYATLRFDKKEVRLQNGFSCGMDTSKCIDPDNGYTFWDVFTDDECDSRSFHVLYRGQAKRAKVYDRKNPQLITYIYSVSTENSLFTLS</sequence>
<dbReference type="Proteomes" id="UP000691718">
    <property type="component" value="Unassembled WGS sequence"/>
</dbReference>